<evidence type="ECO:0000313" key="4">
    <source>
        <dbReference type="EMBL" id="VDN50453.1"/>
    </source>
</evidence>
<organism evidence="5 7">
    <name type="scientific">Dracunculus medinensis</name>
    <name type="common">Guinea worm</name>
    <dbReference type="NCBI Taxonomy" id="318479"/>
    <lineage>
        <taxon>Eukaryota</taxon>
        <taxon>Metazoa</taxon>
        <taxon>Ecdysozoa</taxon>
        <taxon>Nematoda</taxon>
        <taxon>Chromadorea</taxon>
        <taxon>Rhabditida</taxon>
        <taxon>Spirurina</taxon>
        <taxon>Dracunculoidea</taxon>
        <taxon>Dracunculidae</taxon>
        <taxon>Dracunculus</taxon>
    </lineage>
</organism>
<feature type="region of interest" description="Disordered" evidence="3">
    <location>
        <begin position="438"/>
        <end position="490"/>
    </location>
</feature>
<dbReference type="InterPro" id="IPR013083">
    <property type="entry name" value="Znf_RING/FYVE/PHD"/>
</dbReference>
<dbReference type="OrthoDB" id="1305878at2759"/>
<dbReference type="Gene3D" id="3.30.40.10">
    <property type="entry name" value="Zinc/RING finger domain, C3HC4 (zinc finger)"/>
    <property type="match status" value="1"/>
</dbReference>
<evidence type="ECO:0000256" key="1">
    <source>
        <dbReference type="ARBA" id="ARBA00004123"/>
    </source>
</evidence>
<reference evidence="7" key="1">
    <citation type="submission" date="2017-02" db="UniProtKB">
        <authorList>
            <consortium name="WormBaseParasite"/>
        </authorList>
    </citation>
    <scope>IDENTIFICATION</scope>
</reference>
<dbReference type="GO" id="GO:0005634">
    <property type="term" value="C:nucleus"/>
    <property type="evidence" value="ECO:0007669"/>
    <property type="project" value="UniProtKB-SubCell"/>
</dbReference>
<comment type="subcellular location">
    <subcellularLocation>
        <location evidence="1">Nucleus</location>
    </subcellularLocation>
</comment>
<dbReference type="WBParaSite" id="DME_0000406201-mRNA-1">
    <property type="protein sequence ID" value="DME_0000406201-mRNA-1"/>
    <property type="gene ID" value="DME_0000406201"/>
</dbReference>
<name>A0A0N4UAA2_DRAME</name>
<proteinExistence type="predicted"/>
<dbReference type="EMBL" id="UYYG01000003">
    <property type="protein sequence ID" value="VDN50453.1"/>
    <property type="molecule type" value="Genomic_DNA"/>
</dbReference>
<dbReference type="STRING" id="318479.A0A0N4UAA2"/>
<dbReference type="SUPFAM" id="SSF57850">
    <property type="entry name" value="RING/U-box"/>
    <property type="match status" value="1"/>
</dbReference>
<keyword evidence="6" id="KW-1185">Reference proteome</keyword>
<dbReference type="InterPro" id="IPR051507">
    <property type="entry name" value="PcG_RING_finger"/>
</dbReference>
<evidence type="ECO:0000256" key="2">
    <source>
        <dbReference type="ARBA" id="ARBA00023242"/>
    </source>
</evidence>
<evidence type="ECO:0000313" key="6">
    <source>
        <dbReference type="Proteomes" id="UP000274756"/>
    </source>
</evidence>
<protein>
    <submittedName>
        <fullName evidence="7">RAWUL domain-containing protein</fullName>
    </submittedName>
</protein>
<dbReference type="Proteomes" id="UP000038040">
    <property type="component" value="Unplaced"/>
</dbReference>
<evidence type="ECO:0000313" key="5">
    <source>
        <dbReference type="Proteomes" id="UP000038040"/>
    </source>
</evidence>
<dbReference type="Gene3D" id="3.10.20.90">
    <property type="entry name" value="Phosphatidylinositol 3-kinase Catalytic Subunit, Chain A, domain 1"/>
    <property type="match status" value="1"/>
</dbReference>
<gene>
    <name evidence="4" type="ORF">DME_LOCUS426</name>
</gene>
<dbReference type="AlphaFoldDB" id="A0A0N4UAA2"/>
<feature type="compositionally biased region" description="Polar residues" evidence="3">
    <location>
        <begin position="467"/>
        <end position="481"/>
    </location>
</feature>
<feature type="region of interest" description="Disordered" evidence="3">
    <location>
        <begin position="701"/>
        <end position="734"/>
    </location>
</feature>
<dbReference type="Proteomes" id="UP000274756">
    <property type="component" value="Unassembled WGS sequence"/>
</dbReference>
<dbReference type="PANTHER" id="PTHR45893">
    <property type="entry name" value="POLYCOMB GROUP RING FINGER PROTEIN"/>
    <property type="match status" value="1"/>
</dbReference>
<reference evidence="4 6" key="2">
    <citation type="submission" date="2018-11" db="EMBL/GenBank/DDBJ databases">
        <authorList>
            <consortium name="Pathogen Informatics"/>
        </authorList>
    </citation>
    <scope>NUCLEOTIDE SEQUENCE [LARGE SCALE GENOMIC DNA]</scope>
</reference>
<feature type="compositionally biased region" description="Basic residues" evidence="3">
    <location>
        <begin position="318"/>
        <end position="332"/>
    </location>
</feature>
<keyword evidence="2" id="KW-0539">Nucleus</keyword>
<evidence type="ECO:0000313" key="7">
    <source>
        <dbReference type="WBParaSite" id="DME_0000406201-mRNA-1"/>
    </source>
</evidence>
<accession>A0A0N4UAA2</accession>
<sequence length="734" mass="81841">MLYLSYSLNLIGLLWKYEFRDMFKGVLEDKGEGTTNCRSCITKHLNGDMTCPKCSRRLRPGEWYLPDYELREIIYKTFPSAYHIEYVKRQEFCKGKLMSGSDESGLFDDVSWFLLIFGSCKKFANLRLYICAPDEFVSLCIEFVPVMFLEIDSSQPSTLAAADQKKREQPKKSAKLFSRYLRCKAETTLKSLRLFLEAKIEVTDSYRLHFLDPTCKNVLEEWCTLQDIIAQFTWNRKKPFRLFFTLLRIMEEEKPPVLDMELMPELIPEEPISHIPQIPPAVETPIELPSLTVSLNTSMMEAGANHQPIITTGLQPPPRKKRKPSSPTKKKQTSSSSSPAPPLQRMLGVSPLERSPPQISIRNEKIDSVQGFTKKRMASFPSKPVGNLNRGRLKPGEHRLVEALKQLAPLHEKSNEVASEKAIVAAVKLAAGEKSVENLRNRCDTPSSTSSDSSRAKSKTKSKSASHETCGSQNSSNSYDMLSSISTSESKISIKEAGDYSSENNMSKKANTLPSETNNLNDMVRVSSDSGFSDVYSRPVQSHHEPKSHIEILMQNYGMNNDSNKFGNSTVDEKQVENISGSTHIPASLFLDPKVASQSIKHILSSRSVPLGSDPTYLRAPQSSPSSAINFLQQLHTLHSLHSRIDPTNGVLMNNGAGNHLNELRKNSPNPSALPINTHLRPSTVPSISSSKSCEAIVKSSRNNNKLSPAKLQPKNIPTLSIPTAHVSPFMSQG</sequence>
<feature type="region of interest" description="Disordered" evidence="3">
    <location>
        <begin position="307"/>
        <end position="363"/>
    </location>
</feature>
<evidence type="ECO:0000256" key="3">
    <source>
        <dbReference type="SAM" id="MobiDB-lite"/>
    </source>
</evidence>